<comment type="caution">
    <text evidence="2">The sequence shown here is derived from an EMBL/GenBank/DDBJ whole genome shotgun (WGS) entry which is preliminary data.</text>
</comment>
<name>A0A8H5ZK20_COCSA</name>
<dbReference type="AlphaFoldDB" id="A0A8H5ZK20"/>
<evidence type="ECO:0000313" key="2">
    <source>
        <dbReference type="EMBL" id="KAF5851666.1"/>
    </source>
</evidence>
<gene>
    <name evidence="2" type="ORF">GGP41_000463</name>
</gene>
<dbReference type="PANTHER" id="PTHR35896">
    <property type="entry name" value="IG-LIKE DOMAIN-CONTAINING PROTEIN"/>
    <property type="match status" value="1"/>
</dbReference>
<evidence type="ECO:0000256" key="1">
    <source>
        <dbReference type="SAM" id="MobiDB-lite"/>
    </source>
</evidence>
<accession>A0A8H5ZK20</accession>
<dbReference type="PANTHER" id="PTHR35896:SF3">
    <property type="entry name" value="MAJOR FACILITATOR SUPERFAMILY TRANSPORTER"/>
    <property type="match status" value="1"/>
</dbReference>
<reference evidence="2" key="1">
    <citation type="submission" date="2019-11" db="EMBL/GenBank/DDBJ databases">
        <title>Bipolaris sorokiniana Genome sequencing.</title>
        <authorList>
            <person name="Wang H."/>
        </authorList>
    </citation>
    <scope>NUCLEOTIDE SEQUENCE</scope>
</reference>
<dbReference type="Proteomes" id="UP000624244">
    <property type="component" value="Unassembled WGS sequence"/>
</dbReference>
<protein>
    <submittedName>
        <fullName evidence="2">Uncharacterized protein</fullName>
    </submittedName>
</protein>
<sequence>MSEVKDYDYGRISSTEYDSCGDGEERREDHRQRSAFWTGHIKTILGVIRWMITTPLLIVTLLQLKNAPNSHISHATTMGNESPYKDTSSPYKDESSPYQEASAPRGNSSPSHDESWPKCGFTPAEAKSRGCKFDILSFAWQLPECYNAKLMEEFLAEKDWAFYRDPEGTSSVSRDVALQGELDLYVTQEYHRTHCMYMW</sequence>
<feature type="region of interest" description="Disordered" evidence="1">
    <location>
        <begin position="74"/>
        <end position="119"/>
    </location>
</feature>
<dbReference type="InterPro" id="IPR053008">
    <property type="entry name" value="Phomopsin_biosynth_assoc"/>
</dbReference>
<proteinExistence type="predicted"/>
<organism evidence="2 3">
    <name type="scientific">Cochliobolus sativus</name>
    <name type="common">Common root rot and spot blotch fungus</name>
    <name type="synonym">Bipolaris sorokiniana</name>
    <dbReference type="NCBI Taxonomy" id="45130"/>
    <lineage>
        <taxon>Eukaryota</taxon>
        <taxon>Fungi</taxon>
        <taxon>Dikarya</taxon>
        <taxon>Ascomycota</taxon>
        <taxon>Pezizomycotina</taxon>
        <taxon>Dothideomycetes</taxon>
        <taxon>Pleosporomycetidae</taxon>
        <taxon>Pleosporales</taxon>
        <taxon>Pleosporineae</taxon>
        <taxon>Pleosporaceae</taxon>
        <taxon>Bipolaris</taxon>
    </lineage>
</organism>
<feature type="compositionally biased region" description="Polar residues" evidence="1">
    <location>
        <begin position="74"/>
        <end position="90"/>
    </location>
</feature>
<evidence type="ECO:0000313" key="3">
    <source>
        <dbReference type="Proteomes" id="UP000624244"/>
    </source>
</evidence>
<dbReference type="EMBL" id="WNKQ01000004">
    <property type="protein sequence ID" value="KAF5851666.1"/>
    <property type="molecule type" value="Genomic_DNA"/>
</dbReference>